<dbReference type="AlphaFoldDB" id="F9X4R0"/>
<evidence type="ECO:0000313" key="3">
    <source>
        <dbReference type="Proteomes" id="UP000008062"/>
    </source>
</evidence>
<accession>F9X4R0</accession>
<reference evidence="2 3" key="1">
    <citation type="journal article" date="2011" name="PLoS Genet.">
        <title>Finished genome of the fungal wheat pathogen Mycosphaerella graminicola reveals dispensome structure, chromosome plasticity, and stealth pathogenesis.</title>
        <authorList>
            <person name="Goodwin S.B."/>
            <person name="Ben M'barek S."/>
            <person name="Dhillon B."/>
            <person name="Wittenberg A.H.J."/>
            <person name="Crane C.F."/>
            <person name="Hane J.K."/>
            <person name="Foster A.J."/>
            <person name="Van der Lee T.A.J."/>
            <person name="Grimwood J."/>
            <person name="Aerts A."/>
            <person name="Antoniw J."/>
            <person name="Bailey A."/>
            <person name="Bluhm B."/>
            <person name="Bowler J."/>
            <person name="Bristow J."/>
            <person name="van der Burgt A."/>
            <person name="Canto-Canche B."/>
            <person name="Churchill A.C.L."/>
            <person name="Conde-Ferraez L."/>
            <person name="Cools H.J."/>
            <person name="Coutinho P.M."/>
            <person name="Csukai M."/>
            <person name="Dehal P."/>
            <person name="De Wit P."/>
            <person name="Donzelli B."/>
            <person name="van de Geest H.C."/>
            <person name="van Ham R.C.H.J."/>
            <person name="Hammond-Kosack K.E."/>
            <person name="Henrissat B."/>
            <person name="Kilian A."/>
            <person name="Kobayashi A.K."/>
            <person name="Koopmann E."/>
            <person name="Kourmpetis Y."/>
            <person name="Kuzniar A."/>
            <person name="Lindquist E."/>
            <person name="Lombard V."/>
            <person name="Maliepaard C."/>
            <person name="Martins N."/>
            <person name="Mehrabi R."/>
            <person name="Nap J.P.H."/>
            <person name="Ponomarenko A."/>
            <person name="Rudd J.J."/>
            <person name="Salamov A."/>
            <person name="Schmutz J."/>
            <person name="Schouten H.J."/>
            <person name="Shapiro H."/>
            <person name="Stergiopoulos I."/>
            <person name="Torriani S.F.F."/>
            <person name="Tu H."/>
            <person name="de Vries R.P."/>
            <person name="Waalwijk C."/>
            <person name="Ware S.B."/>
            <person name="Wiebenga A."/>
            <person name="Zwiers L.-H."/>
            <person name="Oliver R.P."/>
            <person name="Grigoriev I.V."/>
            <person name="Kema G.H.J."/>
        </authorList>
    </citation>
    <scope>NUCLEOTIDE SEQUENCE [LARGE SCALE GENOMIC DNA]</scope>
    <source>
        <strain evidence="3">CBS 115943 / IPO323</strain>
    </source>
</reference>
<keyword evidence="3" id="KW-1185">Reference proteome</keyword>
<dbReference type="EMBL" id="CM001197">
    <property type="protein sequence ID" value="EGP90260.1"/>
    <property type="molecule type" value="Genomic_DNA"/>
</dbReference>
<feature type="region of interest" description="Disordered" evidence="1">
    <location>
        <begin position="102"/>
        <end position="134"/>
    </location>
</feature>
<dbReference type="GeneID" id="13400529"/>
<gene>
    <name evidence="2" type="ORF">MYCGRDRAFT_103481</name>
</gene>
<evidence type="ECO:0000256" key="1">
    <source>
        <dbReference type="SAM" id="MobiDB-lite"/>
    </source>
</evidence>
<dbReference type="HOGENOM" id="CLU_1897856_0_0_1"/>
<sequence length="134" mass="14656">MKGNQWRTRLRFSQAQSVGWFLADSIPVAIPAIHHPAVPPNGPDSLRGRDYNLKEAVFWSVQGVLASHARLGVFAASPRERKITGSGTGQRRGFHVFHESHTATSTASHPLAPGRRCSGWNPTATKDGRFKMSA</sequence>
<protein>
    <submittedName>
        <fullName evidence="2">Uncharacterized protein</fullName>
    </submittedName>
</protein>
<dbReference type="KEGG" id="ztr:MYCGRDRAFT_103481"/>
<dbReference type="RefSeq" id="XP_003855284.1">
    <property type="nucleotide sequence ID" value="XM_003855236.1"/>
</dbReference>
<dbReference type="InParanoid" id="F9X4R0"/>
<dbReference type="Proteomes" id="UP000008062">
    <property type="component" value="Chromosome 2"/>
</dbReference>
<name>F9X4R0_ZYMTI</name>
<evidence type="ECO:0000313" key="2">
    <source>
        <dbReference type="EMBL" id="EGP90260.1"/>
    </source>
</evidence>
<proteinExistence type="predicted"/>
<organism evidence="2 3">
    <name type="scientific">Zymoseptoria tritici (strain CBS 115943 / IPO323)</name>
    <name type="common">Speckled leaf blotch fungus</name>
    <name type="synonym">Septoria tritici</name>
    <dbReference type="NCBI Taxonomy" id="336722"/>
    <lineage>
        <taxon>Eukaryota</taxon>
        <taxon>Fungi</taxon>
        <taxon>Dikarya</taxon>
        <taxon>Ascomycota</taxon>
        <taxon>Pezizomycotina</taxon>
        <taxon>Dothideomycetes</taxon>
        <taxon>Dothideomycetidae</taxon>
        <taxon>Mycosphaerellales</taxon>
        <taxon>Mycosphaerellaceae</taxon>
        <taxon>Zymoseptoria</taxon>
    </lineage>
</organism>